<dbReference type="OMA" id="DKHCNPL"/>
<feature type="transmembrane region" description="Helical" evidence="6">
    <location>
        <begin position="316"/>
        <end position="334"/>
    </location>
</feature>
<dbReference type="PANTHER" id="PTHR10383:SF9">
    <property type="entry name" value="SERINE INCORPORATOR, ISOFORM F"/>
    <property type="match status" value="1"/>
</dbReference>
<comment type="subcellular location">
    <subcellularLocation>
        <location evidence="1">Membrane</location>
        <topology evidence="1">Multi-pass membrane protein</topology>
    </subcellularLocation>
</comment>
<sequence length="479" mass="52697">MCIPCGVAGLACCCTSAACSCCCSFCPGCKNSTASRLVYGLILLFGTFMSCLALIPGIQTAIQSIPYICDSDRLEICQRFGGYIGVYRLCFTMACFFFLFAVIMIKVKTSKDPRAGVHNGFWFFKMLMLLGVAVGAFFIPSGTFEEVWQYFGMVGAFLFILIQLVLIIDFAHSWNEKWVEKMEEGESKGWYYALLIATVVNYLITVTGFILLYVFYIGRGTDDSCALHKFFISFNMIACLAFSVVSVLPKVQEALPQSGLLQSSVISAYTMYLTWSSLSSNPNEKCNPGITEITGGGAGSATQAPGTHPGLGAEDWVTLVVFLVCIIYACIRSASNNNVSKLTGGDKMAQYGTDGNIQYRDMDREGVAYYGVTEKVLISDSPTSSENNAGDAEKGRNVWDNEEEGVTYSYSFFHFMLFLASLYIMMTLTNWLHPTTTLGDSLTASTGAMWVKISSSWVCILLYVWTLVAPIVLSNREFN</sequence>
<feature type="transmembrane region" description="Helical" evidence="6">
    <location>
        <begin position="80"/>
        <end position="105"/>
    </location>
</feature>
<feature type="transmembrane region" description="Helical" evidence="6">
    <location>
        <begin position="120"/>
        <end position="139"/>
    </location>
</feature>
<feature type="transmembrane region" description="Helical" evidence="6">
    <location>
        <begin position="191"/>
        <end position="218"/>
    </location>
</feature>
<evidence type="ECO:0000256" key="2">
    <source>
        <dbReference type="ARBA" id="ARBA00006665"/>
    </source>
</evidence>
<accession>A0A913ZJA2</accession>
<protein>
    <recommendedName>
        <fullName evidence="10">Serine incorporator</fullName>
    </recommendedName>
</protein>
<name>A0A913ZJA2_PATMI</name>
<evidence type="ECO:0000313" key="8">
    <source>
        <dbReference type="EnsemblMetazoa" id="XP_038051434.1"/>
    </source>
</evidence>
<dbReference type="GO" id="GO:0016020">
    <property type="term" value="C:membrane"/>
    <property type="evidence" value="ECO:0007669"/>
    <property type="project" value="UniProtKB-SubCell"/>
</dbReference>
<keyword evidence="7" id="KW-0732">Signal</keyword>
<feature type="transmembrane region" description="Helical" evidence="6">
    <location>
        <begin position="151"/>
        <end position="171"/>
    </location>
</feature>
<feature type="transmembrane region" description="Helical" evidence="6">
    <location>
        <begin position="453"/>
        <end position="473"/>
    </location>
</feature>
<evidence type="ECO:0000256" key="1">
    <source>
        <dbReference type="ARBA" id="ARBA00004141"/>
    </source>
</evidence>
<feature type="transmembrane region" description="Helical" evidence="6">
    <location>
        <begin position="412"/>
        <end position="433"/>
    </location>
</feature>
<dbReference type="Proteomes" id="UP000887568">
    <property type="component" value="Unplaced"/>
</dbReference>
<feature type="transmembrane region" description="Helical" evidence="6">
    <location>
        <begin position="230"/>
        <end position="248"/>
    </location>
</feature>
<dbReference type="EnsemblMetazoa" id="XM_038195506.1">
    <property type="protein sequence ID" value="XP_038051434.1"/>
    <property type="gene ID" value="LOC119724445"/>
</dbReference>
<proteinExistence type="inferred from homology"/>
<keyword evidence="9" id="KW-1185">Reference proteome</keyword>
<evidence type="ECO:0000256" key="7">
    <source>
        <dbReference type="SAM" id="SignalP"/>
    </source>
</evidence>
<feature type="transmembrane region" description="Helical" evidence="6">
    <location>
        <begin position="37"/>
        <end position="59"/>
    </location>
</feature>
<organism evidence="8 9">
    <name type="scientific">Patiria miniata</name>
    <name type="common">Bat star</name>
    <name type="synonym">Asterina miniata</name>
    <dbReference type="NCBI Taxonomy" id="46514"/>
    <lineage>
        <taxon>Eukaryota</taxon>
        <taxon>Metazoa</taxon>
        <taxon>Echinodermata</taxon>
        <taxon>Eleutherozoa</taxon>
        <taxon>Asterozoa</taxon>
        <taxon>Asteroidea</taxon>
        <taxon>Valvatacea</taxon>
        <taxon>Valvatida</taxon>
        <taxon>Asterinidae</taxon>
        <taxon>Patiria</taxon>
    </lineage>
</organism>
<dbReference type="AlphaFoldDB" id="A0A913ZJA2"/>
<dbReference type="OrthoDB" id="5963193at2759"/>
<reference evidence="8" key="1">
    <citation type="submission" date="2022-11" db="UniProtKB">
        <authorList>
            <consortium name="EnsemblMetazoa"/>
        </authorList>
    </citation>
    <scope>IDENTIFICATION</scope>
</reference>
<evidence type="ECO:0000256" key="6">
    <source>
        <dbReference type="SAM" id="Phobius"/>
    </source>
</evidence>
<keyword evidence="5 6" id="KW-0472">Membrane</keyword>
<comment type="similarity">
    <text evidence="2">Belongs to the TDE1 family.</text>
</comment>
<dbReference type="RefSeq" id="XP_038051434.1">
    <property type="nucleotide sequence ID" value="XM_038195506.1"/>
</dbReference>
<evidence type="ECO:0000256" key="4">
    <source>
        <dbReference type="ARBA" id="ARBA00022989"/>
    </source>
</evidence>
<feature type="signal peptide" evidence="7">
    <location>
        <begin position="1"/>
        <end position="19"/>
    </location>
</feature>
<evidence type="ECO:0000256" key="5">
    <source>
        <dbReference type="ARBA" id="ARBA00023136"/>
    </source>
</evidence>
<dbReference type="InterPro" id="IPR005016">
    <property type="entry name" value="TDE1/TMS"/>
</dbReference>
<keyword evidence="4 6" id="KW-1133">Transmembrane helix</keyword>
<dbReference type="Pfam" id="PF03348">
    <property type="entry name" value="Serinc"/>
    <property type="match status" value="1"/>
</dbReference>
<keyword evidence="3 6" id="KW-0812">Transmembrane</keyword>
<evidence type="ECO:0000256" key="3">
    <source>
        <dbReference type="ARBA" id="ARBA00022692"/>
    </source>
</evidence>
<feature type="chain" id="PRO_5036999501" description="Serine incorporator" evidence="7">
    <location>
        <begin position="20"/>
        <end position="479"/>
    </location>
</feature>
<evidence type="ECO:0000313" key="9">
    <source>
        <dbReference type="Proteomes" id="UP000887568"/>
    </source>
</evidence>
<evidence type="ECO:0008006" key="10">
    <source>
        <dbReference type="Google" id="ProtNLM"/>
    </source>
</evidence>
<dbReference type="PANTHER" id="PTHR10383">
    <property type="entry name" value="SERINE INCORPORATOR"/>
    <property type="match status" value="1"/>
</dbReference>
<dbReference type="GeneID" id="119724445"/>